<dbReference type="Proteomes" id="UP001497516">
    <property type="component" value="Chromosome 10"/>
</dbReference>
<name>A0AAV2CVY1_9ROSI</name>
<accession>A0AAV2CVY1</accession>
<reference evidence="2 3" key="1">
    <citation type="submission" date="2024-04" db="EMBL/GenBank/DDBJ databases">
        <authorList>
            <person name="Fracassetti M."/>
        </authorList>
    </citation>
    <scope>NUCLEOTIDE SEQUENCE [LARGE SCALE GENOMIC DNA]</scope>
</reference>
<feature type="region of interest" description="Disordered" evidence="1">
    <location>
        <begin position="1"/>
        <end position="97"/>
    </location>
</feature>
<evidence type="ECO:0000313" key="3">
    <source>
        <dbReference type="Proteomes" id="UP001497516"/>
    </source>
</evidence>
<evidence type="ECO:0000256" key="1">
    <source>
        <dbReference type="SAM" id="MobiDB-lite"/>
    </source>
</evidence>
<protein>
    <submittedName>
        <fullName evidence="2">Uncharacterized protein</fullName>
    </submittedName>
</protein>
<dbReference type="AlphaFoldDB" id="A0AAV2CVY1"/>
<gene>
    <name evidence="2" type="ORF">LTRI10_LOCUS8119</name>
</gene>
<evidence type="ECO:0000313" key="2">
    <source>
        <dbReference type="EMBL" id="CAL1360703.1"/>
    </source>
</evidence>
<sequence length="97" mass="10535">MPTATPDLRRAGCHHRASGARRALGGRDEEEEGRVRRGVVQEEGVEQVPELADEEGSPEQQGDVDRRRGAEGRGCFPAGFDSRRASSGEARRSPHDA</sequence>
<organism evidence="2 3">
    <name type="scientific">Linum trigynum</name>
    <dbReference type="NCBI Taxonomy" id="586398"/>
    <lineage>
        <taxon>Eukaryota</taxon>
        <taxon>Viridiplantae</taxon>
        <taxon>Streptophyta</taxon>
        <taxon>Embryophyta</taxon>
        <taxon>Tracheophyta</taxon>
        <taxon>Spermatophyta</taxon>
        <taxon>Magnoliopsida</taxon>
        <taxon>eudicotyledons</taxon>
        <taxon>Gunneridae</taxon>
        <taxon>Pentapetalae</taxon>
        <taxon>rosids</taxon>
        <taxon>fabids</taxon>
        <taxon>Malpighiales</taxon>
        <taxon>Linaceae</taxon>
        <taxon>Linum</taxon>
    </lineage>
</organism>
<proteinExistence type="predicted"/>
<feature type="compositionally biased region" description="Basic and acidic residues" evidence="1">
    <location>
        <begin position="81"/>
        <end position="97"/>
    </location>
</feature>
<keyword evidence="3" id="KW-1185">Reference proteome</keyword>
<dbReference type="EMBL" id="OZ034814">
    <property type="protein sequence ID" value="CAL1360703.1"/>
    <property type="molecule type" value="Genomic_DNA"/>
</dbReference>